<reference evidence="1" key="1">
    <citation type="submission" date="2021-05" db="EMBL/GenBank/DDBJ databases">
        <authorList>
            <person name="Pan Q."/>
            <person name="Jouanno E."/>
            <person name="Zahm M."/>
            <person name="Klopp C."/>
            <person name="Cabau C."/>
            <person name="Louis A."/>
            <person name="Berthelot C."/>
            <person name="Parey E."/>
            <person name="Roest Crollius H."/>
            <person name="Montfort J."/>
            <person name="Robinson-Rechavi M."/>
            <person name="Bouchez O."/>
            <person name="Lampietro C."/>
            <person name="Lopez Roques C."/>
            <person name="Donnadieu C."/>
            <person name="Postlethwait J."/>
            <person name="Bobe J."/>
            <person name="Dillon D."/>
            <person name="Chandos A."/>
            <person name="von Hippel F."/>
            <person name="Guiguen Y."/>
        </authorList>
    </citation>
    <scope>NUCLEOTIDE SEQUENCE</scope>
    <source>
        <strain evidence="1">YG-Jan2019</strain>
    </source>
</reference>
<comment type="caution">
    <text evidence="1">The sequence shown here is derived from an EMBL/GenBank/DDBJ whole genome shotgun (WGS) entry which is preliminary data.</text>
</comment>
<dbReference type="Proteomes" id="UP001157502">
    <property type="component" value="Chromosome 10"/>
</dbReference>
<name>A0ACC2GRB5_DALPE</name>
<proteinExistence type="predicted"/>
<evidence type="ECO:0000313" key="1">
    <source>
        <dbReference type="EMBL" id="KAJ8006211.1"/>
    </source>
</evidence>
<organism evidence="1 2">
    <name type="scientific">Dallia pectoralis</name>
    <name type="common">Alaska blackfish</name>
    <dbReference type="NCBI Taxonomy" id="75939"/>
    <lineage>
        <taxon>Eukaryota</taxon>
        <taxon>Metazoa</taxon>
        <taxon>Chordata</taxon>
        <taxon>Craniata</taxon>
        <taxon>Vertebrata</taxon>
        <taxon>Euteleostomi</taxon>
        <taxon>Actinopterygii</taxon>
        <taxon>Neopterygii</taxon>
        <taxon>Teleostei</taxon>
        <taxon>Protacanthopterygii</taxon>
        <taxon>Esociformes</taxon>
        <taxon>Umbridae</taxon>
        <taxon>Dallia</taxon>
    </lineage>
</organism>
<accession>A0ACC2GRB5</accession>
<protein>
    <submittedName>
        <fullName evidence="1">Uncharacterized protein</fullName>
    </submittedName>
</protein>
<gene>
    <name evidence="1" type="ORF">DPEC_G00125930</name>
</gene>
<dbReference type="EMBL" id="CM055737">
    <property type="protein sequence ID" value="KAJ8006211.1"/>
    <property type="molecule type" value="Genomic_DNA"/>
</dbReference>
<sequence length="66" mass="7524">MKREMSDSEEMDLSSLEIVEVKVEALKSVLGQRVKELKADFAFRWRLAIGRSLLPPLPASQRPKPD</sequence>
<evidence type="ECO:0000313" key="2">
    <source>
        <dbReference type="Proteomes" id="UP001157502"/>
    </source>
</evidence>
<keyword evidence="2" id="KW-1185">Reference proteome</keyword>